<feature type="region of interest" description="Disordered" evidence="1">
    <location>
        <begin position="372"/>
        <end position="439"/>
    </location>
</feature>
<feature type="transmembrane region" description="Helical" evidence="2">
    <location>
        <begin position="46"/>
        <end position="64"/>
    </location>
</feature>
<keyword evidence="4" id="KW-1185">Reference proteome</keyword>
<dbReference type="InParanoid" id="A0A1D3D336"/>
<reference evidence="3 4" key="1">
    <citation type="journal article" date="2016" name="BMC Genomics">
        <title>Comparative genomics reveals Cyclospora cayetanensis possesses coccidia-like metabolism and invasion components but unique surface antigens.</title>
        <authorList>
            <person name="Liu S."/>
            <person name="Wang L."/>
            <person name="Zheng H."/>
            <person name="Xu Z."/>
            <person name="Roellig D.M."/>
            <person name="Li N."/>
            <person name="Frace M.A."/>
            <person name="Tang K."/>
            <person name="Arrowood M.J."/>
            <person name="Moss D.M."/>
            <person name="Zhang L."/>
            <person name="Feng Y."/>
            <person name="Xiao L."/>
        </authorList>
    </citation>
    <scope>NUCLEOTIDE SEQUENCE [LARGE SCALE GENOMIC DNA]</scope>
    <source>
        <strain evidence="3 4">CHN_HEN01</strain>
    </source>
</reference>
<evidence type="ECO:0000313" key="4">
    <source>
        <dbReference type="Proteomes" id="UP000095192"/>
    </source>
</evidence>
<sequence length="747" mass="79734">MEPAAMNATAANDDPLASFPQPSDTPVSATTLPSLTSRRKPKGASLYLKLAVFVYIAALIAVILKCVGFIRLEYAVASQAIASRVLARGGEGYGRLFGGGAARDSPNNAGDLTAPENPHEDGEAVGAEGSDPVTSPPDSPPGIPERASDTASHEGHPEGLVDSLKETGRSADAQRGRISSSGCVSEILITRQMDILTAPTVAPSDKAALARALAELENVERDLSARQWSHTQAAAALVLRARALHSGSLLPIPAVEALAARDAVLAPKKAFTGKVNSQDRSLVNELVSALVHEADDLCETIGSQGLESNTQARAVDLVEDFDGTERQLLLAGLFDEAKRIDQSADKIRATVDEAFADLEDPSKAAHETHAVGLREGSQEAPTQSSDRSTVPDGDHAKETQAGDLVDTVGKPKQPEDQPLAPESVGGLTHDSDSSSEESNMATVDGLCKFGRCLRGALSRGLRSRKSGHPTGPSKAAGKKHDNTPGPPLPAPKKRSMRWLARAMPRRDPSGDRGSTLEGRMMVWDVTEKIIHWQDIVERGLTEGASLPLMVRWLEEGLKLIAEGQGIITNLLVPEDFRRLFEQEGRACGKLCGQLQASIVKSLSTTITTEIEEIEEAKQMLQLCMTGYTPNVAERGVLLSLIEHGCQRVHSAGLAYLRKDHLPLDVLQKQVASVFQDLEEKTEELIGLVEDAFMMLKMGEGLEETQDVGAVGGKETEASKRSHAAAGSMKIAVQKADDIKAMIEKLKI</sequence>
<feature type="region of interest" description="Disordered" evidence="1">
    <location>
        <begin position="1"/>
        <end position="34"/>
    </location>
</feature>
<evidence type="ECO:0000313" key="3">
    <source>
        <dbReference type="EMBL" id="OEH77861.1"/>
    </source>
</evidence>
<feature type="region of interest" description="Disordered" evidence="1">
    <location>
        <begin position="98"/>
        <end position="162"/>
    </location>
</feature>
<dbReference type="AlphaFoldDB" id="A0A1D3D336"/>
<gene>
    <name evidence="3" type="ORF">cyc_01572</name>
</gene>
<dbReference type="VEuPathDB" id="ToxoDB:cyc_01572"/>
<feature type="compositionally biased region" description="Basic and acidic residues" evidence="1">
    <location>
        <begin position="146"/>
        <end position="162"/>
    </location>
</feature>
<evidence type="ECO:0008006" key="5">
    <source>
        <dbReference type="Google" id="ProtNLM"/>
    </source>
</evidence>
<accession>A0A1D3D336</accession>
<proteinExistence type="predicted"/>
<feature type="compositionally biased region" description="Polar residues" evidence="1">
    <location>
        <begin position="379"/>
        <end position="388"/>
    </location>
</feature>
<evidence type="ECO:0000256" key="1">
    <source>
        <dbReference type="SAM" id="MobiDB-lite"/>
    </source>
</evidence>
<keyword evidence="2" id="KW-0472">Membrane</keyword>
<dbReference type="Proteomes" id="UP000095192">
    <property type="component" value="Unassembled WGS sequence"/>
</dbReference>
<feature type="region of interest" description="Disordered" evidence="1">
    <location>
        <begin position="459"/>
        <end position="494"/>
    </location>
</feature>
<comment type="caution">
    <text evidence="3">The sequence shown here is derived from an EMBL/GenBank/DDBJ whole genome shotgun (WGS) entry which is preliminary data.</text>
</comment>
<keyword evidence="2" id="KW-0812">Transmembrane</keyword>
<organism evidence="3 4">
    <name type="scientific">Cyclospora cayetanensis</name>
    <dbReference type="NCBI Taxonomy" id="88456"/>
    <lineage>
        <taxon>Eukaryota</taxon>
        <taxon>Sar</taxon>
        <taxon>Alveolata</taxon>
        <taxon>Apicomplexa</taxon>
        <taxon>Conoidasida</taxon>
        <taxon>Coccidia</taxon>
        <taxon>Eucoccidiorida</taxon>
        <taxon>Eimeriorina</taxon>
        <taxon>Eimeriidae</taxon>
        <taxon>Cyclospora</taxon>
    </lineage>
</organism>
<name>A0A1D3D336_9EIME</name>
<feature type="compositionally biased region" description="Pro residues" evidence="1">
    <location>
        <begin position="134"/>
        <end position="143"/>
    </location>
</feature>
<keyword evidence="2" id="KW-1133">Transmembrane helix</keyword>
<protein>
    <recommendedName>
        <fullName evidence="5">Transmembrane protein</fullName>
    </recommendedName>
</protein>
<feature type="compositionally biased region" description="Polar residues" evidence="1">
    <location>
        <begin position="20"/>
        <end position="34"/>
    </location>
</feature>
<dbReference type="EMBL" id="JROU02000948">
    <property type="protein sequence ID" value="OEH77861.1"/>
    <property type="molecule type" value="Genomic_DNA"/>
</dbReference>
<evidence type="ECO:0000256" key="2">
    <source>
        <dbReference type="SAM" id="Phobius"/>
    </source>
</evidence>